<protein>
    <submittedName>
        <fullName evidence="1">Uncharacterized protein</fullName>
    </submittedName>
</protein>
<dbReference type="Proteomes" id="UP000241587">
    <property type="component" value="Unassembled WGS sequence"/>
</dbReference>
<dbReference type="AlphaFoldDB" id="A0A2T4H0Q0"/>
<dbReference type="EMBL" id="PVEM01000003">
    <property type="protein sequence ID" value="PTD09382.1"/>
    <property type="molecule type" value="Genomic_DNA"/>
</dbReference>
<accession>A0A2T4H0Q0</accession>
<keyword evidence="3" id="KW-1185">Reference proteome</keyword>
<reference evidence="1 3" key="1">
    <citation type="submission" date="2018-02" db="EMBL/GenBank/DDBJ databases">
        <title>Fusarium culmorum secondary metabolites in fungal-bacterial-plant interactions.</title>
        <authorList>
            <person name="Schmidt R."/>
        </authorList>
    </citation>
    <scope>NUCLEOTIDE SEQUENCE [LARGE SCALE GENOMIC DNA]</scope>
    <source>
        <strain evidence="1 3">PV</strain>
    </source>
</reference>
<evidence type="ECO:0000313" key="2">
    <source>
        <dbReference type="EMBL" id="QPC65072.1"/>
    </source>
</evidence>
<evidence type="ECO:0000313" key="3">
    <source>
        <dbReference type="Proteomes" id="UP000241587"/>
    </source>
</evidence>
<name>A0A2T4H0Q0_FUSCU</name>
<dbReference type="EMBL" id="CP064749">
    <property type="protein sequence ID" value="QPC65072.1"/>
    <property type="molecule type" value="Genomic_DNA"/>
</dbReference>
<dbReference type="Proteomes" id="UP000663297">
    <property type="component" value="Chromosome 3"/>
</dbReference>
<dbReference type="OMA" id="GNKRACM"/>
<gene>
    <name evidence="1" type="ORF">FCULG_00008375</name>
    <name evidence="2" type="ORF">HYE67_007303</name>
</gene>
<dbReference type="OrthoDB" id="10348618at2759"/>
<organism evidence="1 3">
    <name type="scientific">Fusarium culmorum</name>
    <dbReference type="NCBI Taxonomy" id="5516"/>
    <lineage>
        <taxon>Eukaryota</taxon>
        <taxon>Fungi</taxon>
        <taxon>Dikarya</taxon>
        <taxon>Ascomycota</taxon>
        <taxon>Pezizomycotina</taxon>
        <taxon>Sordariomycetes</taxon>
        <taxon>Hypocreomycetidae</taxon>
        <taxon>Hypocreales</taxon>
        <taxon>Nectriaceae</taxon>
        <taxon>Fusarium</taxon>
    </lineage>
</organism>
<reference evidence="2" key="2">
    <citation type="submission" date="2020-11" db="EMBL/GenBank/DDBJ databases">
        <title>The chromosome-scale genome resource for two endophytic Fusarium species: F. culmorum and F. pseudograminearum.</title>
        <authorList>
            <person name="Yuan Z."/>
        </authorList>
    </citation>
    <scope>NUCLEOTIDE SEQUENCE</scope>
    <source>
        <strain evidence="2">Class2-1B</strain>
    </source>
</reference>
<proteinExistence type="predicted"/>
<sequence length="138" mass="15527">MWDKSVVYHQAVPWVASKWMKRIVTQHEASTNKQQSSNQGFQFGTCLNRDSIQMYLLVQLVFKANQELRLTVVYYHPALGNKRACMHLSQDSGILFCSVLKSPGNLVTREFFPPTTPTRPGVGHGGLTFASVNAQDKL</sequence>
<evidence type="ECO:0000313" key="1">
    <source>
        <dbReference type="EMBL" id="PTD09382.1"/>
    </source>
</evidence>